<dbReference type="EMBL" id="JACCKA010000072">
    <property type="protein sequence ID" value="NZA27103.1"/>
    <property type="molecule type" value="Genomic_DNA"/>
</dbReference>
<evidence type="ECO:0000256" key="2">
    <source>
        <dbReference type="ARBA" id="ARBA00023224"/>
    </source>
</evidence>
<dbReference type="GO" id="GO:0006935">
    <property type="term" value="P:chemotaxis"/>
    <property type="evidence" value="ECO:0007669"/>
    <property type="project" value="InterPro"/>
</dbReference>
<reference evidence="6 7" key="1">
    <citation type="submission" date="2020-07" db="EMBL/GenBank/DDBJ databases">
        <title>Luteimonas sp. SJ-92.</title>
        <authorList>
            <person name="Huang X.-X."/>
            <person name="Xu L."/>
            <person name="Sun J.-Q."/>
        </authorList>
    </citation>
    <scope>NUCLEOTIDE SEQUENCE [LARGE SCALE GENOMIC DNA]</scope>
    <source>
        <strain evidence="6 7">SJ-92</strain>
    </source>
</reference>
<dbReference type="PANTHER" id="PTHR43531">
    <property type="entry name" value="PROTEIN ICFG"/>
    <property type="match status" value="1"/>
</dbReference>
<keyword evidence="1" id="KW-0488">Methylation</keyword>
<accession>A0A853JCU5</accession>
<comment type="caution">
    <text evidence="6">The sequence shown here is derived from an EMBL/GenBank/DDBJ whole genome shotgun (WGS) entry which is preliminary data.</text>
</comment>
<keyword evidence="7" id="KW-1185">Reference proteome</keyword>
<dbReference type="Gene3D" id="1.10.287.950">
    <property type="entry name" value="Methyl-accepting chemotaxis protein"/>
    <property type="match status" value="1"/>
</dbReference>
<gene>
    <name evidence="6" type="ORF">H0E84_12005</name>
</gene>
<feature type="domain" description="Methyl-accepting transducer" evidence="5">
    <location>
        <begin position="178"/>
        <end position="410"/>
    </location>
</feature>
<dbReference type="Proteomes" id="UP000578091">
    <property type="component" value="Unassembled WGS sequence"/>
</dbReference>
<dbReference type="AlphaFoldDB" id="A0A853JCU5"/>
<name>A0A853JCU5_9GAMM</name>
<dbReference type="SMART" id="SM00283">
    <property type="entry name" value="MA"/>
    <property type="match status" value="1"/>
</dbReference>
<dbReference type="PRINTS" id="PR00260">
    <property type="entry name" value="CHEMTRNSDUCR"/>
</dbReference>
<dbReference type="SUPFAM" id="SSF58104">
    <property type="entry name" value="Methyl-accepting chemotaxis protein (MCP) signaling domain"/>
    <property type="match status" value="1"/>
</dbReference>
<evidence type="ECO:0000259" key="5">
    <source>
        <dbReference type="PROSITE" id="PS50111"/>
    </source>
</evidence>
<evidence type="ECO:0000256" key="1">
    <source>
        <dbReference type="ARBA" id="ARBA00022481"/>
    </source>
</evidence>
<evidence type="ECO:0000313" key="7">
    <source>
        <dbReference type="Proteomes" id="UP000578091"/>
    </source>
</evidence>
<dbReference type="InterPro" id="IPR004089">
    <property type="entry name" value="MCPsignal_dom"/>
</dbReference>
<dbReference type="GO" id="GO:0005886">
    <property type="term" value="C:plasma membrane"/>
    <property type="evidence" value="ECO:0007669"/>
    <property type="project" value="TreeGrafter"/>
</dbReference>
<keyword evidence="2 4" id="KW-0807">Transducer</keyword>
<evidence type="ECO:0000256" key="4">
    <source>
        <dbReference type="PROSITE-ProRule" id="PRU00284"/>
    </source>
</evidence>
<dbReference type="GO" id="GO:0007165">
    <property type="term" value="P:signal transduction"/>
    <property type="evidence" value="ECO:0007669"/>
    <property type="project" value="UniProtKB-KW"/>
</dbReference>
<dbReference type="InterPro" id="IPR051310">
    <property type="entry name" value="MCP_chemotaxis"/>
</dbReference>
<proteinExistence type="inferred from homology"/>
<protein>
    <submittedName>
        <fullName evidence="6">Methyl-accepting chemotaxis protein</fullName>
    </submittedName>
</protein>
<sequence length="598" mass="62715">MAATRLPDVDVPLLRIGGNGRILAANRSAADLLGLGEAPVAGPLERVWGLRLADLEGEEGVWSAPGGDPASRVRYRRDGEAGWWLSLPDPDTAAVLRDAARLAAGDATAPTSAAFAPLAARLEAAAAERALLEDTAGRLASCRLDYVPPVELDEHPLARRLAAGFGNLSEAIRQAVELSVGIAADMPEVRSENEALASQSDGQVAALERVREVAAGLIAGLEDTHREVAALQALARDADGRAKQGSDAASTLATAMRQVEERAARANGIIEVIDQVAFQTNILSINASIEAARAGEVGRGFAVVAKEIRALSERTASAARDVRGIIAETTEALAHGSRSAQATGEVIGGLGEMMARAGGAMAAVAGLVDGHAAEIRAVDGSLAEVAELAHSNHQHALSVVERSGAVLAGTEVLQDCVGLFELPADPMREPRHARVRALAQAAAARVGRALEAAAAQGRIGMDALFSREYSPIAGTSPEKFATAFDGLCDDVLPAVQERAAAAEPWIVFAICANPDGYVPTHNLRFSQPLTGDPARDLVGNRTKRIFTDRVGRSVGRHTDDHRLQVYRRDTGEIMFDLSVPIFVGGRHWGGFRVGYALG</sequence>
<dbReference type="GO" id="GO:0004888">
    <property type="term" value="F:transmembrane signaling receptor activity"/>
    <property type="evidence" value="ECO:0007669"/>
    <property type="project" value="InterPro"/>
</dbReference>
<dbReference type="PANTHER" id="PTHR43531:SF14">
    <property type="entry name" value="METHYL-ACCEPTING CHEMOTAXIS PROTEIN I-RELATED"/>
    <property type="match status" value="1"/>
</dbReference>
<evidence type="ECO:0000256" key="3">
    <source>
        <dbReference type="ARBA" id="ARBA00029447"/>
    </source>
</evidence>
<comment type="similarity">
    <text evidence="3">Belongs to the methyl-accepting chemotaxis (MCP) protein family.</text>
</comment>
<organism evidence="6 7">
    <name type="scientific">Luteimonas salinisoli</name>
    <dbReference type="NCBI Taxonomy" id="2752307"/>
    <lineage>
        <taxon>Bacteria</taxon>
        <taxon>Pseudomonadati</taxon>
        <taxon>Pseudomonadota</taxon>
        <taxon>Gammaproteobacteria</taxon>
        <taxon>Lysobacterales</taxon>
        <taxon>Lysobacteraceae</taxon>
        <taxon>Luteimonas</taxon>
    </lineage>
</organism>
<dbReference type="PROSITE" id="PS50111">
    <property type="entry name" value="CHEMOTAXIS_TRANSDUC_2"/>
    <property type="match status" value="1"/>
</dbReference>
<dbReference type="Pfam" id="PF00015">
    <property type="entry name" value="MCPsignal"/>
    <property type="match status" value="1"/>
</dbReference>
<dbReference type="InterPro" id="IPR004090">
    <property type="entry name" value="Chemotax_Me-accpt_rcpt"/>
</dbReference>
<evidence type="ECO:0000313" key="6">
    <source>
        <dbReference type="EMBL" id="NZA27103.1"/>
    </source>
</evidence>